<accession>A0A316F5R9</accession>
<evidence type="ECO:0000313" key="2">
    <source>
        <dbReference type="Proteomes" id="UP000245754"/>
    </source>
</evidence>
<comment type="caution">
    <text evidence="1">The sequence shown here is derived from an EMBL/GenBank/DDBJ whole genome shotgun (WGS) entry which is preliminary data.</text>
</comment>
<organism evidence="1 2">
    <name type="scientific">Cupriavidus plantarum</name>
    <dbReference type="NCBI Taxonomy" id="942865"/>
    <lineage>
        <taxon>Bacteria</taxon>
        <taxon>Pseudomonadati</taxon>
        <taxon>Pseudomonadota</taxon>
        <taxon>Betaproteobacteria</taxon>
        <taxon>Burkholderiales</taxon>
        <taxon>Burkholderiaceae</taxon>
        <taxon>Cupriavidus</taxon>
    </lineage>
</organism>
<dbReference type="Proteomes" id="UP000245754">
    <property type="component" value="Unassembled WGS sequence"/>
</dbReference>
<reference evidence="1 2" key="1">
    <citation type="submission" date="2018-05" db="EMBL/GenBank/DDBJ databases">
        <title>Genomic Encyclopedia of Type Strains, Phase IV (KMG-V): Genome sequencing to study the core and pangenomes of soil and plant-associated prokaryotes.</title>
        <authorList>
            <person name="Whitman W."/>
        </authorList>
    </citation>
    <scope>NUCLEOTIDE SEQUENCE [LARGE SCALE GENOMIC DNA]</scope>
    <source>
        <strain evidence="1 2">SLV-132</strain>
    </source>
</reference>
<protein>
    <submittedName>
        <fullName evidence="1">Uncharacterized protein</fullName>
    </submittedName>
</protein>
<proteinExistence type="predicted"/>
<sequence>MFHNAPKLFWWGVSMTCEVVVANRMGVALAADSAATFSGRDKDGTRKETYSSGACKIHQLSSVAHVGVMFFGASELSGVSWEVLVKAFSAFLGRTTMRTLEDYAAALGRFVEGNHSLYPPEHRLSLFRAMAVRSLRSILTDVQCQWAASSGARGTTAIFASISETSRGRALPRGCSEIDVRTIFDTHREWLSSDGVKAAANTEDLRLVSRELSVGKLCEAAVRDIFVNFRAVYGGRSSGVVLAGFGDDDAFPSVLELEFFGLVFDKLVMASRGGAKTQVDHRNSACIEAFAQTDAVEFFVGGVTNQIKETVGRAYRKHIRRFAEANIDGAAGMSDMDEVLGRSAADFGREWSEELLRCNLEPLQAVVEGMSLQQLAELAEALVTLESLKERATWRTETVGGPVDVAIITRTEGLIWVRRKHYFDPTLNHRLFHRQFEEQMT</sequence>
<gene>
    <name evidence="1" type="ORF">C7419_1012886</name>
</gene>
<dbReference type="EMBL" id="QGGT01000001">
    <property type="protein sequence ID" value="PWK38983.1"/>
    <property type="molecule type" value="Genomic_DNA"/>
</dbReference>
<evidence type="ECO:0000313" key="1">
    <source>
        <dbReference type="EMBL" id="PWK38983.1"/>
    </source>
</evidence>
<dbReference type="AlphaFoldDB" id="A0A316F5R9"/>
<name>A0A316F5R9_9BURK</name>
<keyword evidence="2" id="KW-1185">Reference proteome</keyword>